<dbReference type="KEGG" id="bbes:BESB_062770"/>
<organism evidence="1 2">
    <name type="scientific">Besnoitia besnoiti</name>
    <name type="common">Apicomplexan protozoan</name>
    <dbReference type="NCBI Taxonomy" id="94643"/>
    <lineage>
        <taxon>Eukaryota</taxon>
        <taxon>Sar</taxon>
        <taxon>Alveolata</taxon>
        <taxon>Apicomplexa</taxon>
        <taxon>Conoidasida</taxon>
        <taxon>Coccidia</taxon>
        <taxon>Eucoccidiorida</taxon>
        <taxon>Eimeriorina</taxon>
        <taxon>Sarcocystidae</taxon>
        <taxon>Besnoitia</taxon>
    </lineage>
</organism>
<dbReference type="VEuPathDB" id="ToxoDB:BESB_062770"/>
<dbReference type="EMBL" id="NWUJ01000005">
    <property type="protein sequence ID" value="PFH35390.1"/>
    <property type="molecule type" value="Genomic_DNA"/>
</dbReference>
<dbReference type="GeneID" id="40311205"/>
<reference evidence="1 2" key="1">
    <citation type="submission" date="2017-09" db="EMBL/GenBank/DDBJ databases">
        <title>Genome sequencing of Besnoitia besnoiti strain Bb-Ger1.</title>
        <authorList>
            <person name="Schares G."/>
            <person name="Venepally P."/>
            <person name="Lorenzi H.A."/>
        </authorList>
    </citation>
    <scope>NUCLEOTIDE SEQUENCE [LARGE SCALE GENOMIC DNA]</scope>
    <source>
        <strain evidence="1 2">Bb-Ger1</strain>
    </source>
</reference>
<proteinExistence type="predicted"/>
<gene>
    <name evidence="1" type="ORF">BESB_062770</name>
</gene>
<name>A0A2A9MJ20_BESBE</name>
<dbReference type="RefSeq" id="XP_029219399.1">
    <property type="nucleotide sequence ID" value="XM_029364691.1"/>
</dbReference>
<evidence type="ECO:0000313" key="2">
    <source>
        <dbReference type="Proteomes" id="UP000224006"/>
    </source>
</evidence>
<sequence length="129" mass="14294">MAGNAGNRWTRSFSDPACESPLISMILHPSDSCLTAGFQERYRPSWARNTSWLNPSDDFGQHLTSLCNSRWIQQQTRSTIQMRPSVNDGKRCFVAPRAQFVTRSRALTAALSAKIRGNEGILAAVAGHE</sequence>
<evidence type="ECO:0000313" key="1">
    <source>
        <dbReference type="EMBL" id="PFH35390.1"/>
    </source>
</evidence>
<protein>
    <submittedName>
        <fullName evidence="1">Uncharacterized protein</fullName>
    </submittedName>
</protein>
<dbReference type="AlphaFoldDB" id="A0A2A9MJ20"/>
<dbReference type="Proteomes" id="UP000224006">
    <property type="component" value="Chromosome V"/>
</dbReference>
<comment type="caution">
    <text evidence="1">The sequence shown here is derived from an EMBL/GenBank/DDBJ whole genome shotgun (WGS) entry which is preliminary data.</text>
</comment>
<keyword evidence="2" id="KW-1185">Reference proteome</keyword>
<accession>A0A2A9MJ20</accession>